<sequence>MTKTVIGPKSPKQEAFINSTANITVFGGAAGAGKSYLGVMDFLKHVKHPMFRGLITRRTTPQIKGPGGILDNCLQLYKQFDKKVKWKDKDGKFVFSSGAEIHLRHFAHIDDKDNYQGLEINEFLVDEGQQYTLDMLLYLMSRMRGPKCPEVEPHMKITCNPDYNSPLRKWLTWYLDPETGIPLPERDGITRFFTIQNGDMEFADTAEELIEKYNLKSPPLTFKFISANVYDNPVVMEINPQYVAWLEGLNRVEKLRLLHGSWFAREEASGYFKREWTPIIPLRPTDTVRQVRAWDISGTLPSDSNKEPDWTAGVLMSKGRSTLYTIEDVVRDRRRIGGVFELILETARHDGADTTILIPRDPGAAGQHLAWDFVRRLAEHGFHARTRPTNKSKVTRFGPFASMAEAGGVQVVEGPWNEAYLTELEVFDGSRNVKDDQVDATSDAYTYLASDIHIPNFIPPDLTRPNPLAIER</sequence>
<keyword evidence="3" id="KW-0067">ATP-binding</keyword>
<keyword evidence="2" id="KW-0547">Nucleotide-binding</keyword>
<keyword evidence="4" id="KW-0231">Viral genome packaging</keyword>
<evidence type="ECO:0000256" key="4">
    <source>
        <dbReference type="ARBA" id="ARBA00023219"/>
    </source>
</evidence>
<dbReference type="Pfam" id="PF03237">
    <property type="entry name" value="Terminase_6N"/>
    <property type="match status" value="1"/>
</dbReference>
<dbReference type="Gene3D" id="3.40.50.300">
    <property type="entry name" value="P-loop containing nucleotide triphosphate hydrolases"/>
    <property type="match status" value="1"/>
</dbReference>
<dbReference type="InterPro" id="IPR035421">
    <property type="entry name" value="Terminase_6C"/>
</dbReference>
<feature type="domain" description="Terminase large subunit gp17-like C-terminal" evidence="5">
    <location>
        <begin position="293"/>
        <end position="446"/>
    </location>
</feature>
<dbReference type="NCBIfam" id="TIGR01630">
    <property type="entry name" value="psiM2_ORF9"/>
    <property type="match status" value="1"/>
</dbReference>
<evidence type="ECO:0000256" key="2">
    <source>
        <dbReference type="ARBA" id="ARBA00022741"/>
    </source>
</evidence>
<name>A0A0A1IV11_9CAUD</name>
<keyword evidence="1" id="KW-1188">Viral release from host cell</keyword>
<evidence type="ECO:0000256" key="1">
    <source>
        <dbReference type="ARBA" id="ARBA00022612"/>
    </source>
</evidence>
<dbReference type="Proteomes" id="UP000030225">
    <property type="component" value="Segment"/>
</dbReference>
<accession>A0A0A1IV11</accession>
<protein>
    <submittedName>
        <fullName evidence="6">Putative terminase, large subunit</fullName>
    </submittedName>
</protein>
<gene>
    <name evidence="6" type="primary">ORF56</name>
</gene>
<proteinExistence type="predicted"/>
<evidence type="ECO:0000313" key="6">
    <source>
        <dbReference type="EMBL" id="CEF89546.1"/>
    </source>
</evidence>
<reference evidence="7" key="1">
    <citation type="journal article" date="2015" name="PLoS ONE">
        <title>Investigation of a Large Collection of Pseudomonas aeruginosa Bacteriophages Collected from a Single Environmental Source in Abidjan, Cote d'Ivoire.</title>
        <authorList>
            <person name="Essoh C."/>
            <person name="Latino L."/>
            <person name="Midoux C."/>
            <person name="Blouin Y."/>
            <person name="Loukou G."/>
            <person name="Nguetta S.P."/>
            <person name="Lathro S."/>
            <person name="Cablanmian A."/>
            <person name="Kouassi A.K."/>
            <person name="Vergnaud G."/>
            <person name="Pourcel C."/>
        </authorList>
    </citation>
    <scope>NUCLEOTIDE SEQUENCE [LARGE SCALE GENOMIC DNA]</scope>
</reference>
<dbReference type="InterPro" id="IPR006517">
    <property type="entry name" value="Phage_terminase_lsu-like_C"/>
</dbReference>
<evidence type="ECO:0000313" key="7">
    <source>
        <dbReference type="Proteomes" id="UP000030225"/>
    </source>
</evidence>
<dbReference type="GO" id="GO:0005524">
    <property type="term" value="F:ATP binding"/>
    <property type="evidence" value="ECO:0007669"/>
    <property type="project" value="UniProtKB-KW"/>
</dbReference>
<dbReference type="Pfam" id="PF17289">
    <property type="entry name" value="Terminase_6C"/>
    <property type="match status" value="1"/>
</dbReference>
<organism evidence="6 7">
    <name type="scientific">Pseudomonas phage vB_PaeM_PAO1_Ab17</name>
    <dbReference type="NCBI Taxonomy" id="1548904"/>
    <lineage>
        <taxon>Viruses</taxon>
        <taxon>Duplodnaviria</taxon>
        <taxon>Heunggongvirae</taxon>
        <taxon>Uroviricota</taxon>
        <taxon>Caudoviricetes</taxon>
        <taxon>Vandenendeviridae</taxon>
        <taxon>Nankokuvirus</taxon>
        <taxon>Nankokuvirus Ab03</taxon>
    </lineage>
</organism>
<dbReference type="EMBL" id="LN610576">
    <property type="protein sequence ID" value="CEF89546.1"/>
    <property type="molecule type" value="Genomic_DNA"/>
</dbReference>
<evidence type="ECO:0000256" key="3">
    <source>
        <dbReference type="ARBA" id="ARBA00022840"/>
    </source>
</evidence>
<evidence type="ECO:0000259" key="5">
    <source>
        <dbReference type="Pfam" id="PF17289"/>
    </source>
</evidence>
<dbReference type="InterPro" id="IPR027417">
    <property type="entry name" value="P-loop_NTPase"/>
</dbReference>